<feature type="region of interest" description="Disordered" evidence="1">
    <location>
        <begin position="1"/>
        <end position="61"/>
    </location>
</feature>
<keyword evidence="3" id="KW-1185">Reference proteome</keyword>
<comment type="caution">
    <text evidence="2">The sequence shown here is derived from an EMBL/GenBank/DDBJ whole genome shotgun (WGS) entry which is preliminary data.</text>
</comment>
<protein>
    <submittedName>
        <fullName evidence="2">Uncharacterized protein</fullName>
    </submittedName>
</protein>
<dbReference type="AlphaFoldDB" id="A0A1M2VPZ8"/>
<evidence type="ECO:0000313" key="3">
    <source>
        <dbReference type="Proteomes" id="UP000184267"/>
    </source>
</evidence>
<accession>A0A1M2VPZ8</accession>
<reference evidence="2 3" key="1">
    <citation type="submission" date="2016-10" db="EMBL/GenBank/DDBJ databases">
        <title>Genome sequence of the basidiomycete white-rot fungus Trametes pubescens.</title>
        <authorList>
            <person name="Makela M.R."/>
            <person name="Granchi Z."/>
            <person name="Peng M."/>
            <person name="De Vries R.P."/>
            <person name="Grigoriev I."/>
            <person name="Riley R."/>
            <person name="Hilden K."/>
        </authorList>
    </citation>
    <scope>NUCLEOTIDE SEQUENCE [LARGE SCALE GENOMIC DNA]</scope>
    <source>
        <strain evidence="2 3">FBCC735</strain>
    </source>
</reference>
<sequence>MSSASHSPSPPAAGRSPPFLTFSPSPSTSSTPSTPSQSSGETTRESDDTMAGRGPRSQGGM</sequence>
<dbReference type="Proteomes" id="UP000184267">
    <property type="component" value="Unassembled WGS sequence"/>
</dbReference>
<feature type="compositionally biased region" description="Low complexity" evidence="1">
    <location>
        <begin position="1"/>
        <end position="41"/>
    </location>
</feature>
<evidence type="ECO:0000313" key="2">
    <source>
        <dbReference type="EMBL" id="OJT09674.1"/>
    </source>
</evidence>
<dbReference type="EMBL" id="MNAD01000887">
    <property type="protein sequence ID" value="OJT09674.1"/>
    <property type="molecule type" value="Genomic_DNA"/>
</dbReference>
<gene>
    <name evidence="2" type="ORF">TRAPUB_13846</name>
</gene>
<proteinExistence type="predicted"/>
<evidence type="ECO:0000256" key="1">
    <source>
        <dbReference type="SAM" id="MobiDB-lite"/>
    </source>
</evidence>
<name>A0A1M2VPZ8_TRAPU</name>
<organism evidence="2 3">
    <name type="scientific">Trametes pubescens</name>
    <name type="common">White-rot fungus</name>
    <dbReference type="NCBI Taxonomy" id="154538"/>
    <lineage>
        <taxon>Eukaryota</taxon>
        <taxon>Fungi</taxon>
        <taxon>Dikarya</taxon>
        <taxon>Basidiomycota</taxon>
        <taxon>Agaricomycotina</taxon>
        <taxon>Agaricomycetes</taxon>
        <taxon>Polyporales</taxon>
        <taxon>Polyporaceae</taxon>
        <taxon>Trametes</taxon>
    </lineage>
</organism>